<evidence type="ECO:0000313" key="1">
    <source>
        <dbReference type="EMBL" id="OQP75333.1"/>
    </source>
</evidence>
<evidence type="ECO:0000313" key="2">
    <source>
        <dbReference type="Proteomes" id="UP000050546"/>
    </source>
</evidence>
<accession>A0A1V9GXL5</accession>
<comment type="caution">
    <text evidence="1">The sequence shown here is derived from an EMBL/GenBank/DDBJ whole genome shotgun (WGS) entry which is preliminary data.</text>
</comment>
<dbReference type="Proteomes" id="UP000050546">
    <property type="component" value="Unassembled WGS sequence"/>
</dbReference>
<proteinExistence type="predicted"/>
<organism evidence="1 2">
    <name type="scientific">Xanthomonas phaseoli pv. dieffenbachiae</name>
    <dbReference type="NCBI Taxonomy" id="92828"/>
    <lineage>
        <taxon>Bacteria</taxon>
        <taxon>Pseudomonadati</taxon>
        <taxon>Pseudomonadota</taxon>
        <taxon>Gammaproteobacteria</taxon>
        <taxon>Lysobacterales</taxon>
        <taxon>Lysobacteraceae</taxon>
        <taxon>Xanthomonas</taxon>
    </lineage>
</organism>
<dbReference type="EMBL" id="JPYI02000095">
    <property type="protein sequence ID" value="OQP75333.1"/>
    <property type="molecule type" value="Genomic_DNA"/>
</dbReference>
<gene>
    <name evidence="1" type="ORF">IM53_001690</name>
</gene>
<name>A0A1V9GXL5_9XANT</name>
<reference evidence="2" key="2">
    <citation type="journal article" date="2017" name="Plant Pathol.">
        <title>Pathogenicity and virulence gene content of Xanthomonas strains infecting Araceae, formerly known as Xanthomonas axonopodis pv. dieffenbachiae.</title>
        <authorList>
            <person name="Constantin E.C."/>
            <person name="Haegeman A."/>
            <person name="Van Vaerenbergh J."/>
            <person name="Baeyen S."/>
            <person name="Van Malderghem C."/>
            <person name="Maes M."/>
            <person name="Cottyn B."/>
        </authorList>
    </citation>
    <scope>NUCLEOTIDE SEQUENCE [LARGE SCALE GENOMIC DNA]</scope>
    <source>
        <strain evidence="2">LMG 25940</strain>
    </source>
</reference>
<reference evidence="1 2" key="1">
    <citation type="journal article" date="2016" name="Plant Pathol.">
        <title>Genetic characterization of strains named as Xanthomonas axonopodis pv. dieffenbachiae leads to a taxonomic revision of the X. axonopodis species complex.</title>
        <authorList>
            <person name="Constantin E.C."/>
            <person name="Cleenwerck I."/>
            <person name="Maes M."/>
            <person name="Baeyen S."/>
            <person name="Van Malderghem C."/>
            <person name="De Vos P."/>
            <person name="Cottyn B."/>
        </authorList>
    </citation>
    <scope>NUCLEOTIDE SEQUENCE [LARGE SCALE GENOMIC DNA]</scope>
    <source>
        <strain evidence="1 2">LMG 25940</strain>
    </source>
</reference>
<sequence length="157" mass="17450">MVDALGCGIETDLLIGLIGAPTKSKIRVVVKWEWSEEEIPDGEDVPPGILFLVENDKYFDEPAEVVVFLDGLRDKIGVYLKLIVFKDDPALKGLAGHMIHVMAGAALKIPGTSRLKLWAAGGLLWDDMSPGVRWGGYFAWPKYGFVSWRKGFLENCW</sequence>
<protein>
    <submittedName>
        <fullName evidence="1">Uncharacterized protein</fullName>
    </submittedName>
</protein>
<dbReference type="AlphaFoldDB" id="A0A1V9GXL5"/>